<dbReference type="EMBL" id="UGGT01000001">
    <property type="protein sequence ID" value="STO22215.1"/>
    <property type="molecule type" value="Genomic_DNA"/>
</dbReference>
<dbReference type="Proteomes" id="UP000254554">
    <property type="component" value="Unassembled WGS sequence"/>
</dbReference>
<dbReference type="AlphaFoldDB" id="A0A377GBM7"/>
<gene>
    <name evidence="2" type="ORF">NCTC11370_02301</name>
</gene>
<feature type="region of interest" description="Disordered" evidence="1">
    <location>
        <begin position="162"/>
        <end position="201"/>
    </location>
</feature>
<evidence type="ECO:0000256" key="1">
    <source>
        <dbReference type="SAM" id="MobiDB-lite"/>
    </source>
</evidence>
<evidence type="ECO:0000313" key="2">
    <source>
        <dbReference type="EMBL" id="STO22215.1"/>
    </source>
</evidence>
<reference evidence="2 3" key="1">
    <citation type="submission" date="2018-06" db="EMBL/GenBank/DDBJ databases">
        <authorList>
            <consortium name="Pathogen Informatics"/>
            <person name="Doyle S."/>
        </authorList>
    </citation>
    <scope>NUCLEOTIDE SEQUENCE [LARGE SCALE GENOMIC DNA]</scope>
    <source>
        <strain evidence="2 3">NCTC11370</strain>
    </source>
</reference>
<keyword evidence="3" id="KW-1185">Reference proteome</keyword>
<protein>
    <submittedName>
        <fullName evidence="2">Uncharacterized protein</fullName>
    </submittedName>
</protein>
<accession>A0A377GBM7</accession>
<sequence>MRPGDLAALVMMQYKVTAQFARGEERIIAELAEVNDARLFIAKKSEKSALEKQNIIYRLYEDSDLLEEFNKEHLSVAYAKYAEGNGDLNLVQLPFQLMFKPVNFPEKKEIARFDDKNDANLFVISKCESDDALHDQDLFFLFKNRSLMETLNRVISSQRKKEVIDDARSGKGAKFHPTPLPNRPTPSGGPPDCWIEEDNDK</sequence>
<name>A0A377GBM7_9GAMM</name>
<evidence type="ECO:0000313" key="3">
    <source>
        <dbReference type="Proteomes" id="UP000254554"/>
    </source>
</evidence>
<feature type="compositionally biased region" description="Pro residues" evidence="1">
    <location>
        <begin position="178"/>
        <end position="189"/>
    </location>
</feature>
<organism evidence="2 3">
    <name type="scientific">Fluoribacter dumoffii</name>
    <dbReference type="NCBI Taxonomy" id="463"/>
    <lineage>
        <taxon>Bacteria</taxon>
        <taxon>Pseudomonadati</taxon>
        <taxon>Pseudomonadota</taxon>
        <taxon>Gammaproteobacteria</taxon>
        <taxon>Legionellales</taxon>
        <taxon>Legionellaceae</taxon>
        <taxon>Fluoribacter</taxon>
    </lineage>
</organism>
<proteinExistence type="predicted"/>